<evidence type="ECO:0000256" key="1">
    <source>
        <dbReference type="ARBA" id="ARBA00004123"/>
    </source>
</evidence>
<sequence length="584" mass="66143">MQRTTSPLRCVLAGHKCTKNYKFKFARHRLYDRSQKWSRTPSRIRFVQELGTNEDPDLLEDLDFSLHAADETIPIDATALGFPGAKAAPLHDVVHDHGDLNERSPHETIVEDGCPETFELRPVSVRQRRLQPQDRNPQEHDHARHLFRQDETIRANAYIEKPTWPTCRRDEAVLFRHYVQKLSIWLDLCDPQSHFEKSVPSRASTCPILLNAIFALSARHLAHTSRYDSLASNRYHEQCLNYLIPLLDHAVTISDENLFAATIILRVLEEMDVPSLGHDAHGHLLGIHAFVAPLPVEHPHSSLPTSSCNLMSDSSSWLATSSSPLPAPPPPPPHRLLPYSLPTACFWVGLRQEIYSAVMNQQSVRMNLAHEGIVDRSTTPADDFTWGNRAIVHCADVLNFCFGTNVEAGDATRWEKLERANREWKACLPDSYTPVFRRDREAEEVEGNNTGEKEVDITSAFPEIWYWKGCHVIATQHHILAELYLALFNPSHPRTGLGRPAAEATLSLRARALVRTLCGIGVCNQWCPPAMFTACMGIAAAGDRFQDRRDQDALLQVLRITERDHARPTRAVRSQLRQCWGWKG</sequence>
<evidence type="ECO:0000313" key="3">
    <source>
        <dbReference type="EMBL" id="KEY71941.1"/>
    </source>
</evidence>
<dbReference type="GO" id="GO:0003700">
    <property type="term" value="F:DNA-binding transcription factor activity"/>
    <property type="evidence" value="ECO:0007669"/>
    <property type="project" value="TreeGrafter"/>
</dbReference>
<comment type="subcellular location">
    <subcellularLocation>
        <location evidence="1">Nucleus</location>
    </subcellularLocation>
</comment>
<dbReference type="Pfam" id="PF11951">
    <property type="entry name" value="Fungal_trans_2"/>
    <property type="match status" value="1"/>
</dbReference>
<keyword evidence="4" id="KW-1185">Reference proteome</keyword>
<dbReference type="AlphaFoldDB" id="A0A084B312"/>
<name>A0A084B312_STACB</name>
<dbReference type="PANTHER" id="PTHR37534">
    <property type="entry name" value="TRANSCRIPTIONAL ACTIVATOR PROTEIN UGA3"/>
    <property type="match status" value="1"/>
</dbReference>
<reference evidence="3 4" key="1">
    <citation type="journal article" date="2014" name="BMC Genomics">
        <title>Comparative genome sequencing reveals chemotype-specific gene clusters in the toxigenic black mold Stachybotrys.</title>
        <authorList>
            <person name="Semeiks J."/>
            <person name="Borek D."/>
            <person name="Otwinowski Z."/>
            <person name="Grishin N.V."/>
        </authorList>
    </citation>
    <scope>NUCLEOTIDE SEQUENCE [LARGE SCALE GENOMIC DNA]</scope>
    <source>
        <strain evidence="4">CBS 109288 / IBT 7711</strain>
    </source>
</reference>
<proteinExistence type="predicted"/>
<dbReference type="PANTHER" id="PTHR37534:SF2">
    <property type="entry name" value="N-ACETYLTRANSFERASE DOMAIN-CONTAINING PROTEIN"/>
    <property type="match status" value="1"/>
</dbReference>
<dbReference type="Proteomes" id="UP000028045">
    <property type="component" value="Unassembled WGS sequence"/>
</dbReference>
<evidence type="ECO:0000313" key="4">
    <source>
        <dbReference type="Proteomes" id="UP000028045"/>
    </source>
</evidence>
<dbReference type="GO" id="GO:0045944">
    <property type="term" value="P:positive regulation of transcription by RNA polymerase II"/>
    <property type="evidence" value="ECO:0007669"/>
    <property type="project" value="TreeGrafter"/>
</dbReference>
<dbReference type="HOGENOM" id="CLU_008719_1_3_1"/>
<dbReference type="GO" id="GO:0000976">
    <property type="term" value="F:transcription cis-regulatory region binding"/>
    <property type="evidence" value="ECO:0007669"/>
    <property type="project" value="TreeGrafter"/>
</dbReference>
<dbReference type="GO" id="GO:0005634">
    <property type="term" value="C:nucleus"/>
    <property type="evidence" value="ECO:0007669"/>
    <property type="project" value="UniProtKB-SubCell"/>
</dbReference>
<dbReference type="OrthoDB" id="4525710at2759"/>
<dbReference type="EMBL" id="KL648114">
    <property type="protein sequence ID" value="KEY71941.1"/>
    <property type="molecule type" value="Genomic_DNA"/>
</dbReference>
<accession>A0A084B312</accession>
<evidence type="ECO:0000256" key="2">
    <source>
        <dbReference type="ARBA" id="ARBA00023242"/>
    </source>
</evidence>
<dbReference type="InterPro" id="IPR021858">
    <property type="entry name" value="Fun_TF"/>
</dbReference>
<organism evidence="3 4">
    <name type="scientific">Stachybotrys chartarum (strain CBS 109288 / IBT 7711)</name>
    <name type="common">Toxic black mold</name>
    <name type="synonym">Stilbospora chartarum</name>
    <dbReference type="NCBI Taxonomy" id="1280523"/>
    <lineage>
        <taxon>Eukaryota</taxon>
        <taxon>Fungi</taxon>
        <taxon>Dikarya</taxon>
        <taxon>Ascomycota</taxon>
        <taxon>Pezizomycotina</taxon>
        <taxon>Sordariomycetes</taxon>
        <taxon>Hypocreomycetidae</taxon>
        <taxon>Hypocreales</taxon>
        <taxon>Stachybotryaceae</taxon>
        <taxon>Stachybotrys</taxon>
    </lineage>
</organism>
<protein>
    <recommendedName>
        <fullName evidence="5">Arca-like protein</fullName>
    </recommendedName>
</protein>
<gene>
    <name evidence="3" type="ORF">S7711_07090</name>
</gene>
<evidence type="ECO:0008006" key="5">
    <source>
        <dbReference type="Google" id="ProtNLM"/>
    </source>
</evidence>
<keyword evidence="2" id="KW-0539">Nucleus</keyword>